<keyword evidence="3" id="KW-1185">Reference proteome</keyword>
<keyword evidence="1" id="KW-0812">Transmembrane</keyword>
<name>A0A1W0E2R6_9MICR</name>
<reference evidence="2 3" key="1">
    <citation type="journal article" date="2017" name="Environ. Microbiol.">
        <title>Decay of the glycolytic pathway and adaptation to intranuclear parasitism within Enterocytozoonidae microsporidia.</title>
        <authorList>
            <person name="Wiredu Boakye D."/>
            <person name="Jaroenlak P."/>
            <person name="Prachumwat A."/>
            <person name="Williams T.A."/>
            <person name="Bateman K.S."/>
            <person name="Itsathitphaisarn O."/>
            <person name="Sritunyalucksana K."/>
            <person name="Paszkiewicz K.H."/>
            <person name="Moore K.A."/>
            <person name="Stentiford G.D."/>
            <person name="Williams B.A."/>
        </authorList>
    </citation>
    <scope>NUCLEOTIDE SEQUENCE [LARGE SCALE GENOMIC DNA]</scope>
    <source>
        <strain evidence="2 3">TH1</strain>
    </source>
</reference>
<comment type="caution">
    <text evidence="2">The sequence shown here is derived from an EMBL/GenBank/DDBJ whole genome shotgun (WGS) entry which is preliminary data.</text>
</comment>
<gene>
    <name evidence="2" type="ORF">EHP00_2483</name>
</gene>
<organism evidence="2 3">
    <name type="scientific">Ecytonucleospora hepatopenaei</name>
    <dbReference type="NCBI Taxonomy" id="646526"/>
    <lineage>
        <taxon>Eukaryota</taxon>
        <taxon>Fungi</taxon>
        <taxon>Fungi incertae sedis</taxon>
        <taxon>Microsporidia</taxon>
        <taxon>Enterocytozoonidae</taxon>
        <taxon>Ecytonucleospora</taxon>
    </lineage>
</organism>
<feature type="transmembrane region" description="Helical" evidence="1">
    <location>
        <begin position="329"/>
        <end position="351"/>
    </location>
</feature>
<keyword evidence="1" id="KW-0472">Membrane</keyword>
<proteinExistence type="predicted"/>
<dbReference type="Proteomes" id="UP000192758">
    <property type="component" value="Unassembled WGS sequence"/>
</dbReference>
<accession>A0A1W0E2R6</accession>
<sequence length="356" mass="41422">MFNLYFNLLLSDNMFNIYNILNNDNILNNTTDDIVIYKDTTINCNFTIYKGSNIPNGYKVDIPVEITNSDVNLLKYDMYVNFTIDKGIAYGVTQNGDSNKILEKRAIKNKILEHTAYLDIDNILLYITYNTNTNTNNNTNTNTNNNTTNKIILTCFRNNTYYDPYIILGDNINSNNQYMLLTYELKGYSAKLSLYHYYKKLNCMSLFDLIKGTAGKGIEVLNRDELMGITMLTSDALFNLQKSENSDSFHYEYTVKITLLDDIIGKGILRDEETFKNKIRNKIGENTNYNLYNNRLYNNSNLYNTDYNTKYNNKYNNTDYNNNTNKYKILFISLISIIGIIGIIIIISMVYKYMKK</sequence>
<dbReference type="EMBL" id="MNPJ01000030">
    <property type="protein sequence ID" value="OQS53527.1"/>
    <property type="molecule type" value="Genomic_DNA"/>
</dbReference>
<protein>
    <submittedName>
        <fullName evidence="2">Uncharacterized protein</fullName>
    </submittedName>
</protein>
<dbReference type="VEuPathDB" id="MicrosporidiaDB:EHP00_2483"/>
<evidence type="ECO:0000256" key="1">
    <source>
        <dbReference type="SAM" id="Phobius"/>
    </source>
</evidence>
<keyword evidence="1" id="KW-1133">Transmembrane helix</keyword>
<evidence type="ECO:0000313" key="3">
    <source>
        <dbReference type="Proteomes" id="UP000192758"/>
    </source>
</evidence>
<evidence type="ECO:0000313" key="2">
    <source>
        <dbReference type="EMBL" id="OQS53527.1"/>
    </source>
</evidence>
<dbReference type="AlphaFoldDB" id="A0A1W0E2R6"/>